<dbReference type="STRING" id="9593.ENSGGOP00000039465"/>
<dbReference type="GO" id="GO:0000785">
    <property type="term" value="C:chromatin"/>
    <property type="evidence" value="ECO:0000318"/>
    <property type="project" value="GO_Central"/>
</dbReference>
<dbReference type="Gene3D" id="3.30.70.330">
    <property type="match status" value="1"/>
</dbReference>
<reference evidence="10" key="4">
    <citation type="submission" date="2025-09" db="UniProtKB">
        <authorList>
            <consortium name="Ensembl"/>
        </authorList>
    </citation>
    <scope>IDENTIFICATION</scope>
</reference>
<evidence type="ECO:0000256" key="5">
    <source>
        <dbReference type="ARBA" id="ARBA00023163"/>
    </source>
</evidence>
<keyword evidence="6" id="KW-0508">mRNA splicing</keyword>
<dbReference type="SMART" id="SM00360">
    <property type="entry name" value="RRM"/>
    <property type="match status" value="1"/>
</dbReference>
<dbReference type="FunFam" id="3.30.70.330:FF:000107">
    <property type="entry name" value="TAR DNA-binding protein 43"/>
    <property type="match status" value="1"/>
</dbReference>
<dbReference type="EMBL" id="CABD030115466">
    <property type="status" value="NOT_ANNOTATED_CDS"/>
    <property type="molecule type" value="Genomic_DNA"/>
</dbReference>
<dbReference type="GO" id="GO:0003723">
    <property type="term" value="F:RNA binding"/>
    <property type="evidence" value="ECO:0000318"/>
    <property type="project" value="GO_Central"/>
</dbReference>
<evidence type="ECO:0000313" key="10">
    <source>
        <dbReference type="Ensembl" id="ENSGGOP00000039465.1"/>
    </source>
</evidence>
<evidence type="ECO:0000256" key="4">
    <source>
        <dbReference type="ARBA" id="ARBA00023015"/>
    </source>
</evidence>
<organism evidence="10 11">
    <name type="scientific">Gorilla gorilla gorilla</name>
    <name type="common">Western lowland gorilla</name>
    <dbReference type="NCBI Taxonomy" id="9595"/>
    <lineage>
        <taxon>Eukaryota</taxon>
        <taxon>Metazoa</taxon>
        <taxon>Chordata</taxon>
        <taxon>Craniata</taxon>
        <taxon>Vertebrata</taxon>
        <taxon>Euteleostomi</taxon>
        <taxon>Mammalia</taxon>
        <taxon>Eutheria</taxon>
        <taxon>Euarchontoglires</taxon>
        <taxon>Primates</taxon>
        <taxon>Haplorrhini</taxon>
        <taxon>Catarrhini</taxon>
        <taxon>Hominidae</taxon>
        <taxon>Gorilla</taxon>
    </lineage>
</organism>
<sequence length="289" mass="32972">MSEYTRVSEVENKELVEISSEDNGVVLLSTVTAQFPGACGLHYKNPVSQCMTGIQLVEGILHALMLTGNLVYVVNCPKDNKRKMGETAVKVKIFALSLFFLLWKQDLKEYFSTFGEVQGFGFVHFMEYETHVKVMSHPDEPLRSREVFVGRCTEDMTADELWQFFCQYKEVVDVFIPKPFRAFAFVTFAVDQIAQSLCGEDLIIKGLKKYDMKPSFNLCSASHFKCLQKHFIESSAVNILPEKYFCLHAFSFKNSSSHFTGCIFDSGCSHFDSLLFISWSHINVMNTRL</sequence>
<reference evidence="10" key="3">
    <citation type="submission" date="2025-08" db="UniProtKB">
        <authorList>
            <consortium name="Ensembl"/>
        </authorList>
    </citation>
    <scope>IDENTIFICATION</scope>
</reference>
<dbReference type="Bgee" id="ENSGGOG00000042352">
    <property type="expression patterns" value="Expressed in prefrontal cortex and 5 other cell types or tissues"/>
</dbReference>
<evidence type="ECO:0000256" key="2">
    <source>
        <dbReference type="ARBA" id="ARBA00022664"/>
    </source>
</evidence>
<dbReference type="InterPro" id="IPR012677">
    <property type="entry name" value="Nucleotide-bd_a/b_plait_sf"/>
</dbReference>
<dbReference type="AlphaFoldDB" id="A0A2I2YWU7"/>
<dbReference type="SUPFAM" id="SSF54928">
    <property type="entry name" value="RNA-binding domain, RBD"/>
    <property type="match status" value="1"/>
</dbReference>
<proteinExistence type="predicted"/>
<dbReference type="GO" id="GO:0006397">
    <property type="term" value="P:mRNA processing"/>
    <property type="evidence" value="ECO:0007669"/>
    <property type="project" value="UniProtKB-KW"/>
</dbReference>
<dbReference type="Ensembl" id="ENSGGOT00000048619.1">
    <property type="protein sequence ID" value="ENSGGOP00000039465.1"/>
    <property type="gene ID" value="ENSGGOG00000042352.1"/>
</dbReference>
<dbReference type="PANTHER" id="PTHR48033:SF9">
    <property type="entry name" value="TAR DNA-BINDING PROTEIN 43"/>
    <property type="match status" value="1"/>
</dbReference>
<name>A0A2I2YWU7_GORGO</name>
<evidence type="ECO:0000256" key="7">
    <source>
        <dbReference type="ARBA" id="ARBA00023242"/>
    </source>
</evidence>
<evidence type="ECO:0000256" key="8">
    <source>
        <dbReference type="PROSITE-ProRule" id="PRU00176"/>
    </source>
</evidence>
<dbReference type="CDD" id="cd12322">
    <property type="entry name" value="RRM2_TDP43"/>
    <property type="match status" value="1"/>
</dbReference>
<protein>
    <recommendedName>
        <fullName evidence="9">RRM domain-containing protein</fullName>
    </recommendedName>
</protein>
<comment type="subcellular location">
    <subcellularLocation>
        <location evidence="1">Nucleus</location>
    </subcellularLocation>
</comment>
<keyword evidence="2" id="KW-0507">mRNA processing</keyword>
<keyword evidence="11" id="KW-1185">Reference proteome</keyword>
<keyword evidence="5" id="KW-0804">Transcription</keyword>
<dbReference type="InParanoid" id="A0A2I2YWU7"/>
<keyword evidence="7" id="KW-0539">Nucleus</keyword>
<dbReference type="PROSITE" id="PS50102">
    <property type="entry name" value="RRM"/>
    <property type="match status" value="1"/>
</dbReference>
<evidence type="ECO:0000256" key="6">
    <source>
        <dbReference type="ARBA" id="ARBA00023187"/>
    </source>
</evidence>
<dbReference type="GeneTree" id="ENSGT00940000154343"/>
<evidence type="ECO:0000256" key="3">
    <source>
        <dbReference type="ARBA" id="ARBA00022737"/>
    </source>
</evidence>
<keyword evidence="8" id="KW-0694">RNA-binding</keyword>
<feature type="domain" description="RRM" evidence="9">
    <location>
        <begin position="145"/>
        <end position="217"/>
    </location>
</feature>
<reference evidence="10 11" key="2">
    <citation type="journal article" date="2012" name="Nature">
        <title>Insights into hominid evolution from the gorilla genome sequence.</title>
        <authorList>
            <person name="Scally A."/>
            <person name="Dutheil J.Y."/>
            <person name="Hillier L.W."/>
            <person name="Jordan G.E."/>
            <person name="Goodhead I."/>
            <person name="Herrero J."/>
            <person name="Hobolth A."/>
            <person name="Lappalainen T."/>
            <person name="Mailund T."/>
            <person name="Marques-Bonet T."/>
            <person name="McCarthy S."/>
            <person name="Montgomery S.H."/>
            <person name="Schwalie P.C."/>
            <person name="Tang Y.A."/>
            <person name="Ward M.C."/>
            <person name="Xue Y."/>
            <person name="Yngvadottir B."/>
            <person name="Alkan C."/>
            <person name="Andersen L.N."/>
            <person name="Ayub Q."/>
            <person name="Ball E.V."/>
            <person name="Beal K."/>
            <person name="Bradley B.J."/>
            <person name="Chen Y."/>
            <person name="Clee C.M."/>
            <person name="Fitzgerald S."/>
            <person name="Graves T.A."/>
            <person name="Gu Y."/>
            <person name="Heath P."/>
            <person name="Heger A."/>
            <person name="Karakoc E."/>
            <person name="Kolb-Kokocinski A."/>
            <person name="Laird G.K."/>
            <person name="Lunter G."/>
            <person name="Meader S."/>
            <person name="Mort M."/>
            <person name="Mullikin J.C."/>
            <person name="Munch K."/>
            <person name="O'Connor T.D."/>
            <person name="Phillips A.D."/>
            <person name="Prado-Martinez J."/>
            <person name="Rogers A.S."/>
            <person name="Sajjadian S."/>
            <person name="Schmidt D."/>
            <person name="Shaw K."/>
            <person name="Simpson J.T."/>
            <person name="Stenson P.D."/>
            <person name="Turner D.J."/>
            <person name="Vigilant L."/>
            <person name="Vilella A.J."/>
            <person name="Whitener W."/>
            <person name="Zhu B."/>
            <person name="Cooper D.N."/>
            <person name="de Jong P."/>
            <person name="Dermitzakis E.T."/>
            <person name="Eichler E.E."/>
            <person name="Flicek P."/>
            <person name="Goldman N."/>
            <person name="Mundy N.I."/>
            <person name="Ning Z."/>
            <person name="Odom D.T."/>
            <person name="Ponting C.P."/>
            <person name="Quail M.A."/>
            <person name="Ryder O.A."/>
            <person name="Searle S.M."/>
            <person name="Warren W.C."/>
            <person name="Wilson R.K."/>
            <person name="Schierup M.H."/>
            <person name="Rogers J."/>
            <person name="Tyler-Smith C."/>
            <person name="Durbin R."/>
        </authorList>
    </citation>
    <scope>NUCLEOTIDE SEQUENCE [LARGE SCALE GENOMIC DNA]</scope>
</reference>
<dbReference type="CDD" id="cd19609">
    <property type="entry name" value="NTD_TDP-43"/>
    <property type="match status" value="1"/>
</dbReference>
<dbReference type="GO" id="GO:0008380">
    <property type="term" value="P:RNA splicing"/>
    <property type="evidence" value="ECO:0007669"/>
    <property type="project" value="UniProtKB-KW"/>
</dbReference>
<keyword evidence="3" id="KW-0677">Repeat</keyword>
<evidence type="ECO:0000256" key="1">
    <source>
        <dbReference type="ARBA" id="ARBA00004123"/>
    </source>
</evidence>
<evidence type="ECO:0000259" key="9">
    <source>
        <dbReference type="PROSITE" id="PS50102"/>
    </source>
</evidence>
<dbReference type="GO" id="GO:0005654">
    <property type="term" value="C:nucleoplasm"/>
    <property type="evidence" value="ECO:0000318"/>
    <property type="project" value="GO_Central"/>
</dbReference>
<dbReference type="GO" id="GO:0010468">
    <property type="term" value="P:regulation of gene expression"/>
    <property type="evidence" value="ECO:0000318"/>
    <property type="project" value="GO_Central"/>
</dbReference>
<accession>A0A2I2YWU7</accession>
<reference evidence="11" key="1">
    <citation type="submission" date="2011-05" db="EMBL/GenBank/DDBJ databases">
        <title>Insights into the evolution of the great apes provided by the gorilla genome.</title>
        <authorList>
            <person name="Scally A."/>
        </authorList>
    </citation>
    <scope>NUCLEOTIDE SEQUENCE [LARGE SCALE GENOMIC DNA]</scope>
</reference>
<evidence type="ECO:0000313" key="11">
    <source>
        <dbReference type="Proteomes" id="UP000001519"/>
    </source>
</evidence>
<dbReference type="InterPro" id="IPR000504">
    <property type="entry name" value="RRM_dom"/>
</dbReference>
<dbReference type="InterPro" id="IPR041105">
    <property type="entry name" value="TDP-43_N"/>
</dbReference>
<dbReference type="OMA" id="ISWSHIN"/>
<keyword evidence="4" id="KW-0805">Transcription regulation</keyword>
<dbReference type="Proteomes" id="UP000001519">
    <property type="component" value="Chromosome 20"/>
</dbReference>
<dbReference type="Pfam" id="PF18694">
    <property type="entry name" value="TDP-43_N"/>
    <property type="match status" value="1"/>
</dbReference>
<dbReference type="Pfam" id="PF00076">
    <property type="entry name" value="RRM_1"/>
    <property type="match status" value="1"/>
</dbReference>
<dbReference type="InterPro" id="IPR035979">
    <property type="entry name" value="RBD_domain_sf"/>
</dbReference>
<dbReference type="PANTHER" id="PTHR48033">
    <property type="entry name" value="RNA-BINDING (RRM/RBD/RNP MOTIFS) FAMILY PROTEIN"/>
    <property type="match status" value="1"/>
</dbReference>